<dbReference type="NCBIfam" id="NF033394">
    <property type="entry name" value="capsid_maj_Podo"/>
    <property type="match status" value="1"/>
</dbReference>
<protein>
    <submittedName>
        <fullName evidence="1">Uncharacterized protein</fullName>
    </submittedName>
</protein>
<reference evidence="1" key="1">
    <citation type="submission" date="2015-04" db="EMBL/GenBank/DDBJ databases">
        <authorList>
            <person name="Syromyatnikov M.Y."/>
            <person name="Popov V.N."/>
        </authorList>
    </citation>
    <scope>NUCLEOTIDE SEQUENCE</scope>
    <source>
        <strain evidence="1">MO-1</strain>
    </source>
</reference>
<sequence length="129" mass="14494">MNNVWLQLVRGTDRPDIIIADNNYYSLYLESLQSIQRVTSDDMADAGFTSVKFMDADVVFDGGMTVSAPANHMYFLNTNYIKWRPHKDRNMVPLGDKRFSTNQDASVQLIGIAGNMTLSNAQLQGVLKD</sequence>
<name>A0A1S7LHD9_MAGMO</name>
<gene>
    <name evidence="1" type="ORF">MAGMO_1296</name>
</gene>
<dbReference type="EMBL" id="LO017727">
    <property type="protein sequence ID" value="CRH05487.1"/>
    <property type="molecule type" value="Genomic_DNA"/>
</dbReference>
<dbReference type="AlphaFoldDB" id="A0A1S7LHD9"/>
<proteinExistence type="predicted"/>
<organism evidence="1">
    <name type="scientific">Magnetococcus massalia (strain MO-1)</name>
    <dbReference type="NCBI Taxonomy" id="451514"/>
    <lineage>
        <taxon>Bacteria</taxon>
        <taxon>Pseudomonadati</taxon>
        <taxon>Pseudomonadota</taxon>
        <taxon>Magnetococcia</taxon>
        <taxon>Magnetococcales</taxon>
        <taxon>Magnetococcaceae</taxon>
        <taxon>Magnetococcus</taxon>
    </lineage>
</organism>
<dbReference type="InterPro" id="IPR049718">
    <property type="entry name" value="AKO59007-like"/>
</dbReference>
<accession>A0A1S7LHD9</accession>
<evidence type="ECO:0000313" key="1">
    <source>
        <dbReference type="EMBL" id="CRH05487.1"/>
    </source>
</evidence>